<evidence type="ECO:0000313" key="2">
    <source>
        <dbReference type="EMBL" id="RRT58330.1"/>
    </source>
</evidence>
<evidence type="ECO:0000313" key="3">
    <source>
        <dbReference type="Proteomes" id="UP000287651"/>
    </source>
</evidence>
<proteinExistence type="predicted"/>
<gene>
    <name evidence="2" type="ORF">B296_00016020</name>
</gene>
<protein>
    <submittedName>
        <fullName evidence="2">Uncharacterized protein</fullName>
    </submittedName>
</protein>
<feature type="compositionally biased region" description="Low complexity" evidence="1">
    <location>
        <begin position="135"/>
        <end position="148"/>
    </location>
</feature>
<name>A0A426Z2Y1_ENSVE</name>
<sequence length="168" mass="18348">MQWKLVERLIENLPKVLGGLSGVRRKLTGGDRELARKASGVHQKKIKRLTERLSGLPKSLPGADLYRGADRGNDPAPPPARRGGSTQAVPVRRRSGGLRLRSHRDGRLTPRPWPVYSPSNDEYYVDVWMLAISGSTSSSGCSRTAVSRPSGGRTTFTYRSAGRSPTPT</sequence>
<dbReference type="AlphaFoldDB" id="A0A426Z2Y1"/>
<feature type="compositionally biased region" description="Polar residues" evidence="1">
    <location>
        <begin position="152"/>
        <end position="168"/>
    </location>
</feature>
<dbReference type="EMBL" id="AMZH03008741">
    <property type="protein sequence ID" value="RRT58330.1"/>
    <property type="molecule type" value="Genomic_DNA"/>
</dbReference>
<evidence type="ECO:0000256" key="1">
    <source>
        <dbReference type="SAM" id="MobiDB-lite"/>
    </source>
</evidence>
<comment type="caution">
    <text evidence="2">The sequence shown here is derived from an EMBL/GenBank/DDBJ whole genome shotgun (WGS) entry which is preliminary data.</text>
</comment>
<feature type="compositionally biased region" description="Basic residues" evidence="1">
    <location>
        <begin position="91"/>
        <end position="102"/>
    </location>
</feature>
<dbReference type="Proteomes" id="UP000287651">
    <property type="component" value="Unassembled WGS sequence"/>
</dbReference>
<accession>A0A426Z2Y1</accession>
<feature type="region of interest" description="Disordered" evidence="1">
    <location>
        <begin position="135"/>
        <end position="168"/>
    </location>
</feature>
<organism evidence="2 3">
    <name type="scientific">Ensete ventricosum</name>
    <name type="common">Abyssinian banana</name>
    <name type="synonym">Musa ensete</name>
    <dbReference type="NCBI Taxonomy" id="4639"/>
    <lineage>
        <taxon>Eukaryota</taxon>
        <taxon>Viridiplantae</taxon>
        <taxon>Streptophyta</taxon>
        <taxon>Embryophyta</taxon>
        <taxon>Tracheophyta</taxon>
        <taxon>Spermatophyta</taxon>
        <taxon>Magnoliopsida</taxon>
        <taxon>Liliopsida</taxon>
        <taxon>Zingiberales</taxon>
        <taxon>Musaceae</taxon>
        <taxon>Ensete</taxon>
    </lineage>
</organism>
<reference evidence="2 3" key="1">
    <citation type="journal article" date="2014" name="Agronomy (Basel)">
        <title>A Draft Genome Sequence for Ensete ventricosum, the Drought-Tolerant Tree Against Hunger.</title>
        <authorList>
            <person name="Harrison J."/>
            <person name="Moore K.A."/>
            <person name="Paszkiewicz K."/>
            <person name="Jones T."/>
            <person name="Grant M."/>
            <person name="Ambacheew D."/>
            <person name="Muzemil S."/>
            <person name="Studholme D.J."/>
        </authorList>
    </citation>
    <scope>NUCLEOTIDE SEQUENCE [LARGE SCALE GENOMIC DNA]</scope>
</reference>
<feature type="region of interest" description="Disordered" evidence="1">
    <location>
        <begin position="52"/>
        <end position="111"/>
    </location>
</feature>